<keyword evidence="3" id="KW-1185">Reference proteome</keyword>
<keyword evidence="1" id="KW-0812">Transmembrane</keyword>
<proteinExistence type="predicted"/>
<evidence type="ECO:0000256" key="1">
    <source>
        <dbReference type="SAM" id="Phobius"/>
    </source>
</evidence>
<evidence type="ECO:0000313" key="2">
    <source>
        <dbReference type="EMBL" id="CAE8641779.1"/>
    </source>
</evidence>
<protein>
    <submittedName>
        <fullName evidence="2">Uncharacterized protein</fullName>
    </submittedName>
</protein>
<accession>A0A813HVN7</accession>
<reference evidence="2" key="1">
    <citation type="submission" date="2021-02" db="EMBL/GenBank/DDBJ databases">
        <authorList>
            <person name="Dougan E. K."/>
            <person name="Rhodes N."/>
            <person name="Thang M."/>
            <person name="Chan C."/>
        </authorList>
    </citation>
    <scope>NUCLEOTIDE SEQUENCE</scope>
</reference>
<comment type="caution">
    <text evidence="2">The sequence shown here is derived from an EMBL/GenBank/DDBJ whole genome shotgun (WGS) entry which is preliminary data.</text>
</comment>
<evidence type="ECO:0000313" key="3">
    <source>
        <dbReference type="Proteomes" id="UP000654075"/>
    </source>
</evidence>
<dbReference type="EMBL" id="CAJNNV010033000">
    <property type="protein sequence ID" value="CAE8641779.1"/>
    <property type="molecule type" value="Genomic_DNA"/>
</dbReference>
<keyword evidence="1" id="KW-1133">Transmembrane helix</keyword>
<name>A0A813HVN7_POLGL</name>
<feature type="non-terminal residue" evidence="2">
    <location>
        <position position="127"/>
    </location>
</feature>
<feature type="transmembrane region" description="Helical" evidence="1">
    <location>
        <begin position="43"/>
        <end position="64"/>
    </location>
</feature>
<keyword evidence="1" id="KW-0472">Membrane</keyword>
<dbReference type="Proteomes" id="UP000654075">
    <property type="component" value="Unassembled WGS sequence"/>
</dbReference>
<sequence>MSVTEPSEDALQLLRTDDDVQAANWFYSSHTSRWPRSLTPWRIATLALLLSAGLAVLAISSPLLNRRNILQIVSPASDGGPLEPHFLKLDLLPNPPPVLPDLGPPEKSFCVGHVLAASSWTANLGLK</sequence>
<dbReference type="AlphaFoldDB" id="A0A813HVN7"/>
<organism evidence="2 3">
    <name type="scientific">Polarella glacialis</name>
    <name type="common">Dinoflagellate</name>
    <dbReference type="NCBI Taxonomy" id="89957"/>
    <lineage>
        <taxon>Eukaryota</taxon>
        <taxon>Sar</taxon>
        <taxon>Alveolata</taxon>
        <taxon>Dinophyceae</taxon>
        <taxon>Suessiales</taxon>
        <taxon>Suessiaceae</taxon>
        <taxon>Polarella</taxon>
    </lineage>
</organism>
<gene>
    <name evidence="2" type="ORF">PGLA1383_LOCUS56372</name>
</gene>